<dbReference type="EMBL" id="EU309041">
    <property type="protein sequence ID" value="ABY65827.1"/>
    <property type="molecule type" value="Genomic_DNA"/>
</dbReference>
<dbReference type="OrthoDB" id="16737at10239"/>
<dbReference type="RefSeq" id="YP_001651011.1">
    <property type="nucleotide sequence ID" value="NC_010276.1"/>
</dbReference>
<dbReference type="KEGG" id="vg:5850484"/>
<dbReference type="GO" id="GO:0016787">
    <property type="term" value="F:hydrolase activity"/>
    <property type="evidence" value="ECO:0007669"/>
    <property type="project" value="UniProtKB-KW"/>
</dbReference>
<dbReference type="GeneID" id="5850484"/>
<organism evidence="1 2">
    <name type="scientific">Orgyia leucostigma nucleopolyhedrovirus</name>
    <dbReference type="NCBI Taxonomy" id="490711"/>
    <lineage>
        <taxon>Viruses</taxon>
        <taxon>Viruses incertae sedis</taxon>
        <taxon>Naldaviricetes</taxon>
        <taxon>Lefavirales</taxon>
        <taxon>Baculoviridae</taxon>
        <taxon>Alphabaculovirus</taxon>
        <taxon>Alphabaculovirus orleucostigmae</taxon>
    </lineage>
</organism>
<keyword evidence="2" id="KW-1185">Reference proteome</keyword>
<evidence type="ECO:0000313" key="2">
    <source>
        <dbReference type="Proteomes" id="UP000203316"/>
    </source>
</evidence>
<reference evidence="1 2" key="1">
    <citation type="submission" date="2007-11" db="EMBL/GenBank/DDBJ databases">
        <title>Sequence and organization of Orgyia leucostigma nucleopolyhedrovirus genome.</title>
        <authorList>
            <person name="Eveleigh R.J.M."/>
            <person name="Lapointe R."/>
            <person name="Graham R.I."/>
            <person name="Lauzon H.A.M."/>
            <person name="Pavlik L."/>
            <person name="Arif B.M."/>
            <person name="Lucarotti C.J."/>
        </authorList>
    </citation>
    <scope>NUCLEOTIDE SEQUENCE [LARGE SCALE GENOMIC DNA]</scope>
    <source>
        <strain evidence="1">CFS-77</strain>
    </source>
</reference>
<name>B0FDW9_9ABAC</name>
<evidence type="ECO:0000313" key="1">
    <source>
        <dbReference type="EMBL" id="ABY65827.1"/>
    </source>
</evidence>
<accession>B0FDW9</accession>
<protein>
    <submittedName>
        <fullName evidence="1">Poly ADP-ribose glycohydrolase</fullName>
    </submittedName>
</protein>
<dbReference type="Proteomes" id="UP000203316">
    <property type="component" value="Segment"/>
</dbReference>
<sequence length="593" mass="68073">MEKTINDFYIVQQKLTGILNMLNSSAVNREELNRRLMQIGNDCEQLMPFIDKISHATFRNLLLNSNEFASVVTSNATIVLNKTGIVENLPSEIVDPKNVKTIATQEVEKVYYNKVNIDDIIASETTNDNYNDNLIETVSEQTDNNTGAPVNSSTVTAITKTLVDHNHIYMLYTQLGNIINMQDYQDFKYLKELKELLSLSTREFKTPNFAKLARYQWTALVAQALLLNNVANVKLEMIKSISVVNNNARTKLKCLLNYLNNICMIMRNGDQDYLTDWAFVKKYNAIKPLSLLNSTKPILFDKIKIMREENINTPLNFDEEIYTQSKLNVIYANNFKPYPEALSGLALSLQPDDTSSTSVNFCEYPELYATLNYIPSELDVDACVLMIGFLKANEVQLQQNGLVYVNDIVKFITMHQHFLVVTSEKSKFDKNIRLNDKNVLNQTLGTYAVGIRKYFYNLKKFNKDVENNYKGGNVVDVANVVTDKDFIKYEDDDDEHFNDLDDHTEDKYDVDHDTILCTRPHGRNNHIFKFFTECVVAMHFGIGIEYYAKNDEQQYEIENGLATLKTNNHLTVGALYKKLLQYNFKSLAQANFK</sequence>
<proteinExistence type="predicted"/>
<keyword evidence="1" id="KW-0378">Hydrolase</keyword>
<gene>
    <name evidence="1" type="primary">pagr</name>
</gene>